<feature type="binding site" evidence="13">
    <location>
        <position position="105"/>
    </location>
    <ligand>
        <name>NADPH</name>
        <dbReference type="ChEBI" id="CHEBI:57783"/>
    </ligand>
</feature>
<dbReference type="GO" id="GO:0005829">
    <property type="term" value="C:cytosol"/>
    <property type="evidence" value="ECO:0007669"/>
    <property type="project" value="TreeGrafter"/>
</dbReference>
<reference evidence="20" key="1">
    <citation type="submission" date="2020-10" db="EMBL/GenBank/DDBJ databases">
        <authorList>
            <person name="Kadnikov V."/>
            <person name="Beletsky A.V."/>
            <person name="Mardanov A.V."/>
            <person name="Karnachuk O.V."/>
            <person name="Ravin N.V."/>
        </authorList>
    </citation>
    <scope>NUCLEOTIDE SEQUENCE</scope>
    <source>
        <strain evidence="20">Bu02</strain>
    </source>
</reference>
<comment type="function">
    <text evidence="13">Catalyzes the reduction of the glycolytic intermediate dihydroxyacetone phosphate (DHAP) to sn-glycerol 3-phosphate (G3P), the key precursor for phospholipid synthesis.</text>
</comment>
<evidence type="ECO:0000256" key="14">
    <source>
        <dbReference type="PIRSR" id="PIRSR000114-1"/>
    </source>
</evidence>
<name>A0AAT9LDF9_9FIRM</name>
<dbReference type="InterPro" id="IPR008927">
    <property type="entry name" value="6-PGluconate_DH-like_C_sf"/>
</dbReference>
<feature type="binding site" evidence="13">
    <location>
        <position position="12"/>
    </location>
    <ligand>
        <name>NADPH</name>
        <dbReference type="ChEBI" id="CHEBI:57783"/>
    </ligand>
</feature>
<dbReference type="GO" id="GO:0051287">
    <property type="term" value="F:NAD binding"/>
    <property type="evidence" value="ECO:0007669"/>
    <property type="project" value="InterPro"/>
</dbReference>
<dbReference type="PANTHER" id="PTHR11728:SF1">
    <property type="entry name" value="GLYCEROL-3-PHOSPHATE DEHYDROGENASE [NAD(+)] 2, CHLOROPLASTIC"/>
    <property type="match status" value="1"/>
</dbReference>
<evidence type="ECO:0000256" key="8">
    <source>
        <dbReference type="ARBA" id="ARBA00023264"/>
    </source>
</evidence>
<evidence type="ECO:0000256" key="6">
    <source>
        <dbReference type="ARBA" id="ARBA00023098"/>
    </source>
</evidence>
<feature type="binding site" evidence="13">
    <location>
        <position position="255"/>
    </location>
    <ligand>
        <name>sn-glycerol 3-phosphate</name>
        <dbReference type="ChEBI" id="CHEBI:57597"/>
    </ligand>
</feature>
<dbReference type="InterPro" id="IPR006109">
    <property type="entry name" value="G3P_DH_NAD-dep_C"/>
</dbReference>
<feature type="binding site" evidence="13">
    <location>
        <position position="243"/>
    </location>
    <ligand>
        <name>sn-glycerol 3-phosphate</name>
        <dbReference type="ChEBI" id="CHEBI:57597"/>
    </ligand>
</feature>
<dbReference type="NCBIfam" id="NF000942">
    <property type="entry name" value="PRK00094.1-4"/>
    <property type="match status" value="1"/>
</dbReference>
<evidence type="ECO:0000313" key="20">
    <source>
        <dbReference type="EMBL" id="QUL98863.1"/>
    </source>
</evidence>
<accession>A0AAT9LDF9</accession>
<comment type="similarity">
    <text evidence="1 13 17">Belongs to the NAD-dependent glycerol-3-phosphate dehydrogenase family.</text>
</comment>
<feature type="binding site" evidence="13">
    <location>
        <position position="105"/>
    </location>
    <ligand>
        <name>sn-glycerol 3-phosphate</name>
        <dbReference type="ChEBI" id="CHEBI:57597"/>
    </ligand>
</feature>
<feature type="binding site" evidence="13">
    <location>
        <position position="32"/>
    </location>
    <ligand>
        <name>NADPH</name>
        <dbReference type="ChEBI" id="CHEBI:57783"/>
    </ligand>
</feature>
<evidence type="ECO:0000256" key="15">
    <source>
        <dbReference type="PIRSR" id="PIRSR000114-2"/>
    </source>
</evidence>
<evidence type="ECO:0000256" key="5">
    <source>
        <dbReference type="ARBA" id="ARBA00023027"/>
    </source>
</evidence>
<dbReference type="GO" id="GO:0005975">
    <property type="term" value="P:carbohydrate metabolic process"/>
    <property type="evidence" value="ECO:0007669"/>
    <property type="project" value="InterPro"/>
</dbReference>
<feature type="binding site" evidence="13">
    <location>
        <position position="139"/>
    </location>
    <ligand>
        <name>NADPH</name>
        <dbReference type="ChEBI" id="CHEBI:57783"/>
    </ligand>
</feature>
<feature type="binding site" evidence="13">
    <location>
        <position position="254"/>
    </location>
    <ligand>
        <name>sn-glycerol 3-phosphate</name>
        <dbReference type="ChEBI" id="CHEBI:57597"/>
    </ligand>
</feature>
<dbReference type="GO" id="GO:0047952">
    <property type="term" value="F:glycerol-3-phosphate dehydrogenase [NAD(P)+] activity"/>
    <property type="evidence" value="ECO:0007669"/>
    <property type="project" value="UniProtKB-UniRule"/>
</dbReference>
<dbReference type="NCBIfam" id="NF000940">
    <property type="entry name" value="PRK00094.1-2"/>
    <property type="match status" value="1"/>
</dbReference>
<dbReference type="PRINTS" id="PR00077">
    <property type="entry name" value="GPDHDRGNASE"/>
</dbReference>
<feature type="binding site" evidence="13">
    <location>
        <position position="280"/>
    </location>
    <ligand>
        <name>NADPH</name>
        <dbReference type="ChEBI" id="CHEBI:57783"/>
    </ligand>
</feature>
<evidence type="ECO:0000256" key="16">
    <source>
        <dbReference type="PIRSR" id="PIRSR000114-3"/>
    </source>
</evidence>
<keyword evidence="8 13" id="KW-1208">Phospholipid metabolism</keyword>
<evidence type="ECO:0000256" key="2">
    <source>
        <dbReference type="ARBA" id="ARBA00022516"/>
    </source>
</evidence>
<dbReference type="AlphaFoldDB" id="A0AAT9LDF9"/>
<dbReference type="KEGG" id="fcz:IMF26_01950"/>
<feature type="binding site" evidence="16">
    <location>
        <position position="254"/>
    </location>
    <ligand>
        <name>NAD(+)</name>
        <dbReference type="ChEBI" id="CHEBI:57540"/>
    </ligand>
</feature>
<feature type="binding site" evidence="13">
    <location>
        <position position="135"/>
    </location>
    <ligand>
        <name>sn-glycerol 3-phosphate</name>
        <dbReference type="ChEBI" id="CHEBI:57597"/>
    </ligand>
</feature>
<dbReference type="Gene3D" id="3.40.50.720">
    <property type="entry name" value="NAD(P)-binding Rossmann-like Domain"/>
    <property type="match status" value="1"/>
</dbReference>
<dbReference type="InterPro" id="IPR006168">
    <property type="entry name" value="G3P_DH_NAD-dep"/>
</dbReference>
<dbReference type="SUPFAM" id="SSF48179">
    <property type="entry name" value="6-phosphogluconate dehydrogenase C-terminal domain-like"/>
    <property type="match status" value="1"/>
</dbReference>
<evidence type="ECO:0000256" key="3">
    <source>
        <dbReference type="ARBA" id="ARBA00022857"/>
    </source>
</evidence>
<evidence type="ECO:0000256" key="4">
    <source>
        <dbReference type="ARBA" id="ARBA00023002"/>
    </source>
</evidence>
<dbReference type="InterPro" id="IPR011128">
    <property type="entry name" value="G3P_DH_NAD-dep_N"/>
</dbReference>
<feature type="domain" description="Glycerol-3-phosphate dehydrogenase NAD-dependent N-terminal" evidence="18">
    <location>
        <begin position="4"/>
        <end position="158"/>
    </location>
</feature>
<dbReference type="GO" id="GO:0046168">
    <property type="term" value="P:glycerol-3-phosphate catabolic process"/>
    <property type="evidence" value="ECO:0007669"/>
    <property type="project" value="InterPro"/>
</dbReference>
<feature type="binding site" evidence="15">
    <location>
        <position position="105"/>
    </location>
    <ligand>
        <name>substrate</name>
    </ligand>
</feature>
<keyword evidence="2 13" id="KW-0444">Lipid biosynthesis</keyword>
<evidence type="ECO:0000259" key="18">
    <source>
        <dbReference type="Pfam" id="PF01210"/>
    </source>
</evidence>
<feature type="active site" description="Proton acceptor" evidence="13 14">
    <location>
        <position position="190"/>
    </location>
</feature>
<feature type="domain" description="Glycerol-3-phosphate dehydrogenase NAD-dependent C-terminal" evidence="19">
    <location>
        <begin position="179"/>
        <end position="316"/>
    </location>
</feature>
<dbReference type="GO" id="GO:0006650">
    <property type="term" value="P:glycerophospholipid metabolic process"/>
    <property type="evidence" value="ECO:0007669"/>
    <property type="project" value="UniProtKB-UniRule"/>
</dbReference>
<organism evidence="20">
    <name type="scientific">Candidatus Fermentithermobacillus carboniphilus</name>
    <dbReference type="NCBI Taxonomy" id="3085328"/>
    <lineage>
        <taxon>Bacteria</taxon>
        <taxon>Bacillati</taxon>
        <taxon>Bacillota</taxon>
        <taxon>Candidatus Fermentithermobacillia</taxon>
        <taxon>Candidatus Fermentithermobacillales</taxon>
        <taxon>Candidatus Fermentithermobacillaceae</taxon>
        <taxon>Candidatus Fermentithermobacillus</taxon>
    </lineage>
</organism>
<feature type="binding site" evidence="13">
    <location>
        <position position="190"/>
    </location>
    <ligand>
        <name>sn-glycerol 3-phosphate</name>
        <dbReference type="ChEBI" id="CHEBI:57597"/>
    </ligand>
</feature>
<feature type="binding site" evidence="16">
    <location>
        <position position="139"/>
    </location>
    <ligand>
        <name>NAD(+)</name>
        <dbReference type="ChEBI" id="CHEBI:57540"/>
    </ligand>
</feature>
<dbReference type="Pfam" id="PF01210">
    <property type="entry name" value="NAD_Gly3P_dh_N"/>
    <property type="match status" value="1"/>
</dbReference>
<comment type="pathway">
    <text evidence="13">Membrane lipid metabolism; glycerophospholipid metabolism.</text>
</comment>
<evidence type="ECO:0000256" key="17">
    <source>
        <dbReference type="RuleBase" id="RU000437"/>
    </source>
</evidence>
<comment type="catalytic activity">
    <reaction evidence="13">
        <text>sn-glycerol 3-phosphate + NAD(+) = dihydroxyacetone phosphate + NADH + H(+)</text>
        <dbReference type="Rhea" id="RHEA:11092"/>
        <dbReference type="ChEBI" id="CHEBI:15378"/>
        <dbReference type="ChEBI" id="CHEBI:57540"/>
        <dbReference type="ChEBI" id="CHEBI:57597"/>
        <dbReference type="ChEBI" id="CHEBI:57642"/>
        <dbReference type="ChEBI" id="CHEBI:57945"/>
        <dbReference type="EC" id="1.1.1.94"/>
    </reaction>
</comment>
<dbReference type="GO" id="GO:0046167">
    <property type="term" value="P:glycerol-3-phosphate biosynthetic process"/>
    <property type="evidence" value="ECO:0007669"/>
    <property type="project" value="UniProtKB-UniRule"/>
</dbReference>
<gene>
    <name evidence="13" type="primary">gpsA</name>
    <name evidence="20" type="ORF">IMF26_01950</name>
</gene>
<comment type="catalytic activity">
    <reaction evidence="9">
        <text>sn-glycerol 3-phosphate + NADP(+) = dihydroxyacetone phosphate + NADPH + H(+)</text>
        <dbReference type="Rhea" id="RHEA:11096"/>
        <dbReference type="ChEBI" id="CHEBI:15378"/>
        <dbReference type="ChEBI" id="CHEBI:57597"/>
        <dbReference type="ChEBI" id="CHEBI:57642"/>
        <dbReference type="ChEBI" id="CHEBI:57783"/>
        <dbReference type="ChEBI" id="CHEBI:58349"/>
        <dbReference type="EC" id="1.1.1.94"/>
    </reaction>
    <physiologicalReaction direction="right-to-left" evidence="9">
        <dbReference type="Rhea" id="RHEA:11098"/>
    </physiologicalReaction>
</comment>
<dbReference type="Pfam" id="PF07479">
    <property type="entry name" value="NAD_Gly3P_dh_C"/>
    <property type="match status" value="1"/>
</dbReference>
<dbReference type="Gene3D" id="1.10.1040.10">
    <property type="entry name" value="N-(1-d-carboxylethyl)-l-norvaline Dehydrogenase, domain 2"/>
    <property type="match status" value="1"/>
</dbReference>
<dbReference type="InterPro" id="IPR036291">
    <property type="entry name" value="NAD(P)-bd_dom_sf"/>
</dbReference>
<evidence type="ECO:0000256" key="11">
    <source>
        <dbReference type="ARBA" id="ARBA00069372"/>
    </source>
</evidence>
<dbReference type="SUPFAM" id="SSF51735">
    <property type="entry name" value="NAD(P)-binding Rossmann-fold domains"/>
    <property type="match status" value="1"/>
</dbReference>
<keyword evidence="13" id="KW-0547">Nucleotide-binding</keyword>
<evidence type="ECO:0000256" key="1">
    <source>
        <dbReference type="ARBA" id="ARBA00011009"/>
    </source>
</evidence>
<dbReference type="GO" id="GO:0008654">
    <property type="term" value="P:phospholipid biosynthetic process"/>
    <property type="evidence" value="ECO:0007669"/>
    <property type="project" value="UniProtKB-KW"/>
</dbReference>
<feature type="binding site" evidence="13">
    <location>
        <position position="253"/>
    </location>
    <ligand>
        <name>sn-glycerol 3-phosphate</name>
        <dbReference type="ChEBI" id="CHEBI:57597"/>
    </ligand>
</feature>
<feature type="binding site" evidence="16">
    <location>
        <begin position="8"/>
        <end position="13"/>
    </location>
    <ligand>
        <name>NAD(+)</name>
        <dbReference type="ChEBI" id="CHEBI:57540"/>
    </ligand>
</feature>
<comment type="subcellular location">
    <subcellularLocation>
        <location evidence="13">Cytoplasm</location>
    </subcellularLocation>
</comment>
<keyword evidence="5 13" id="KW-0520">NAD</keyword>
<reference evidence="20" key="2">
    <citation type="journal article" date="2023" name="Biology">
        <title>Prokaryotic Life Associated with Coal-Fire Gas Vents Revealed by Metagenomics.</title>
        <authorList>
            <person name="Kadnikov V.V."/>
            <person name="Mardanov A.V."/>
            <person name="Beletsky A.V."/>
            <person name="Karnachuk O.V."/>
            <person name="Ravin N.V."/>
        </authorList>
    </citation>
    <scope>NUCLEOTIDE SEQUENCE</scope>
    <source>
        <strain evidence="20">Bu02</strain>
    </source>
</reference>
<keyword evidence="6 13" id="KW-0443">Lipid metabolism</keyword>
<keyword evidence="13" id="KW-0963">Cytoplasm</keyword>
<dbReference type="EC" id="1.1.1.94" evidence="10 13"/>
<dbReference type="PANTHER" id="PTHR11728">
    <property type="entry name" value="GLYCEROL-3-PHOSPHATE DEHYDROGENASE"/>
    <property type="match status" value="1"/>
</dbReference>
<dbReference type="EMBL" id="CP062796">
    <property type="protein sequence ID" value="QUL98863.1"/>
    <property type="molecule type" value="Genomic_DNA"/>
</dbReference>
<evidence type="ECO:0000256" key="9">
    <source>
        <dbReference type="ARBA" id="ARBA00052716"/>
    </source>
</evidence>
<keyword evidence="7 13" id="KW-0594">Phospholipid biosynthesis</keyword>
<feature type="binding site" evidence="13">
    <location>
        <position position="254"/>
    </location>
    <ligand>
        <name>NADPH</name>
        <dbReference type="ChEBI" id="CHEBI:57783"/>
    </ligand>
</feature>
<protein>
    <recommendedName>
        <fullName evidence="11 13">Glycerol-3-phosphate dehydrogenase [NAD(P)+]</fullName>
        <ecNumber evidence="10 13">1.1.1.94</ecNumber>
    </recommendedName>
    <alternativeName>
        <fullName evidence="13">NAD(P)(+)-dependent glycerol-3-phosphate dehydrogenase</fullName>
    </alternativeName>
    <alternativeName>
        <fullName evidence="12 13">NAD(P)H-dependent dihydroxyacetone-phosphate reductase</fullName>
    </alternativeName>
</protein>
<dbReference type="HAMAP" id="MF_00394">
    <property type="entry name" value="NAD_Glyc3P_dehydrog"/>
    <property type="match status" value="1"/>
</dbReference>
<dbReference type="FunFam" id="1.10.1040.10:FF:000001">
    <property type="entry name" value="Glycerol-3-phosphate dehydrogenase [NAD(P)+]"/>
    <property type="match status" value="1"/>
</dbReference>
<evidence type="ECO:0000256" key="7">
    <source>
        <dbReference type="ARBA" id="ARBA00023209"/>
    </source>
</evidence>
<sequence length="337" mass="36263">MKKACVIGAGAWGAALAMVLCDNGYQVFIWARNEKTVEEINQRRQVPRLAGIQLPPGITAVSDPLEAARDASIVVSAVPSSAVSEVARTFAFLLPEDSIVVSATKGFDEATLRRPSEVWKDIAPSLEGRLVVISGPNFAQEIAQKLPAATVIAGKDPSARELAQTAFMTRYFRVYTHWDVIGVELGGALKNIIALACGMVEGMGLGYNAQAGIISRGIAEVTRLGVAMGADPLTFAGLSGLGDLVLTSTGHLSRNRQAGIAVGKGEPVQSFLNRTGYTVEGLSTVKTVKRLAAIYKVSMPITDVVYRILYENLPVHRGLYEIMNREKRAEPEDYFVR</sequence>
<dbReference type="FunFam" id="3.40.50.720:FF:000019">
    <property type="entry name" value="Glycerol-3-phosphate dehydrogenase [NAD(P)+]"/>
    <property type="match status" value="1"/>
</dbReference>
<dbReference type="PROSITE" id="PS00957">
    <property type="entry name" value="NAD_G3PDH"/>
    <property type="match status" value="1"/>
</dbReference>
<evidence type="ECO:0000256" key="13">
    <source>
        <dbReference type="HAMAP-Rule" id="MF_00394"/>
    </source>
</evidence>
<keyword evidence="3 13" id="KW-0521">NADP</keyword>
<evidence type="ECO:0000256" key="10">
    <source>
        <dbReference type="ARBA" id="ARBA00066687"/>
    </source>
</evidence>
<proteinExistence type="inferred from homology"/>
<evidence type="ECO:0000256" key="12">
    <source>
        <dbReference type="ARBA" id="ARBA00080511"/>
    </source>
</evidence>
<evidence type="ECO:0000259" key="19">
    <source>
        <dbReference type="Pfam" id="PF07479"/>
    </source>
</evidence>
<feature type="binding site" evidence="15">
    <location>
        <begin position="254"/>
        <end position="255"/>
    </location>
    <ligand>
        <name>substrate</name>
    </ligand>
</feature>
<dbReference type="InterPro" id="IPR013328">
    <property type="entry name" value="6PGD_dom2"/>
</dbReference>
<comment type="caution">
    <text evidence="13">Lacks conserved residue(s) required for the propagation of feature annotation.</text>
</comment>
<dbReference type="PIRSF" id="PIRSF000114">
    <property type="entry name" value="Glycerol-3-P_dh"/>
    <property type="match status" value="1"/>
</dbReference>
<keyword evidence="4 13" id="KW-0560">Oxidoreductase</keyword>